<gene>
    <name evidence="2" type="ORF">DFL_005319</name>
</gene>
<proteinExistence type="predicted"/>
<name>A0A437A7G7_ARTFL</name>
<organism evidence="2 3">
    <name type="scientific">Arthrobotrys flagrans</name>
    <name type="common">Nematode-trapping fungus</name>
    <name type="synonym">Trichothecium flagrans</name>
    <dbReference type="NCBI Taxonomy" id="97331"/>
    <lineage>
        <taxon>Eukaryota</taxon>
        <taxon>Fungi</taxon>
        <taxon>Dikarya</taxon>
        <taxon>Ascomycota</taxon>
        <taxon>Pezizomycotina</taxon>
        <taxon>Orbiliomycetes</taxon>
        <taxon>Orbiliales</taxon>
        <taxon>Orbiliaceae</taxon>
        <taxon>Arthrobotrys</taxon>
    </lineage>
</organism>
<feature type="region of interest" description="Disordered" evidence="1">
    <location>
        <begin position="1"/>
        <end position="50"/>
    </location>
</feature>
<sequence length="166" mass="18058">MEESMAAAAASSAPSADSDPVSGEAVVPVSDNTTADNIPTTENTTTVATSTTSVVMTTAATSTPPPTQAQSATNYEKTINWLYILSEQFSVTKALTRTLRPNTDKFNIPFSEVTRQKLRRLFEAGEAERSKWITELMALQTRMMLRLNPGEDNIGDVLQELETLVI</sequence>
<feature type="compositionally biased region" description="Low complexity" evidence="1">
    <location>
        <begin position="33"/>
        <end position="50"/>
    </location>
</feature>
<dbReference type="GeneID" id="93587630"/>
<evidence type="ECO:0000313" key="2">
    <source>
        <dbReference type="EMBL" id="RVD87072.1"/>
    </source>
</evidence>
<dbReference type="EMBL" id="SAEB01000006">
    <property type="protein sequence ID" value="RVD87072.1"/>
    <property type="molecule type" value="Genomic_DNA"/>
</dbReference>
<protein>
    <submittedName>
        <fullName evidence="2">Uncharacterized protein</fullName>
    </submittedName>
</protein>
<evidence type="ECO:0000313" key="3">
    <source>
        <dbReference type="Proteomes" id="UP000283090"/>
    </source>
</evidence>
<reference evidence="2 3" key="1">
    <citation type="submission" date="2019-01" db="EMBL/GenBank/DDBJ databases">
        <title>Intercellular communication is required for trap formation in the nematode-trapping fungus Duddingtonia flagrans.</title>
        <authorList>
            <person name="Youssar L."/>
            <person name="Wernet V."/>
            <person name="Hensel N."/>
            <person name="Hildebrandt H.-G."/>
            <person name="Fischer R."/>
        </authorList>
    </citation>
    <scope>NUCLEOTIDE SEQUENCE [LARGE SCALE GENOMIC DNA]</scope>
    <source>
        <strain evidence="2 3">CBS H-5679</strain>
    </source>
</reference>
<keyword evidence="3" id="KW-1185">Reference proteome</keyword>
<accession>A0A437A7G7</accession>
<feature type="compositionally biased region" description="Low complexity" evidence="1">
    <location>
        <begin position="1"/>
        <end position="20"/>
    </location>
</feature>
<dbReference type="RefSeq" id="XP_067492616.1">
    <property type="nucleotide sequence ID" value="XM_067634559.1"/>
</dbReference>
<dbReference type="VEuPathDB" id="FungiDB:DFL_005319"/>
<comment type="caution">
    <text evidence="2">The sequence shown here is derived from an EMBL/GenBank/DDBJ whole genome shotgun (WGS) entry which is preliminary data.</text>
</comment>
<evidence type="ECO:0000256" key="1">
    <source>
        <dbReference type="SAM" id="MobiDB-lite"/>
    </source>
</evidence>
<dbReference type="Proteomes" id="UP000283090">
    <property type="component" value="Unassembled WGS sequence"/>
</dbReference>
<dbReference type="AlphaFoldDB" id="A0A437A7G7"/>